<dbReference type="GO" id="GO:0060003">
    <property type="term" value="P:copper ion export"/>
    <property type="evidence" value="ECO:0007669"/>
    <property type="project" value="TreeGrafter"/>
</dbReference>
<proteinExistence type="predicted"/>
<dbReference type="eggNOG" id="COG0845">
    <property type="taxonomic scope" value="Bacteria"/>
</dbReference>
<dbReference type="GO" id="GO:0030313">
    <property type="term" value="C:cell envelope"/>
    <property type="evidence" value="ECO:0007669"/>
    <property type="project" value="TreeGrafter"/>
</dbReference>
<reference evidence="3 4" key="1">
    <citation type="journal article" date="2004" name="Proc. Natl. Acad. Sci. U.S.A.">
        <title>Genome sequence of the deep-sea gamma-proteobacterium Idiomarina loihiensis reveals amino acid fermentation as a source of carbon and energy.</title>
        <authorList>
            <person name="Hou S."/>
            <person name="Saw J.H."/>
            <person name="Lee K.S."/>
            <person name="Freitas T.A."/>
            <person name="Belisle C."/>
            <person name="Kawarabayasi Y."/>
            <person name="Donachie S.P."/>
            <person name="Pikina A."/>
            <person name="Galperin M.Y."/>
            <person name="Koonin E.V."/>
            <person name="Makarova K.S."/>
            <person name="Omelchenko M.V."/>
            <person name="Sorokin A."/>
            <person name="Wolf Y.I."/>
            <person name="Li Q.X."/>
            <person name="Keum Y.S."/>
            <person name="Campbell S."/>
            <person name="Denery J."/>
            <person name="Aizawa S."/>
            <person name="Shibata S."/>
            <person name="Malahoff A."/>
            <person name="Alam M."/>
        </authorList>
    </citation>
    <scope>NUCLEOTIDE SEQUENCE [LARGE SCALE GENOMIC DNA]</scope>
    <source>
        <strain evidence="4">ATCC BAA-735 / DSM 15497 / L2-TR</strain>
    </source>
</reference>
<feature type="signal peptide" evidence="2">
    <location>
        <begin position="1"/>
        <end position="35"/>
    </location>
</feature>
<dbReference type="RefSeq" id="WP_011233325.1">
    <property type="nucleotide sequence ID" value="NC_006512.1"/>
</dbReference>
<name>Q5QZX5_IDILO</name>
<evidence type="ECO:0000256" key="1">
    <source>
        <dbReference type="ARBA" id="ARBA00022448"/>
    </source>
</evidence>
<dbReference type="OrthoDB" id="6233994at2"/>
<keyword evidence="4" id="KW-1185">Reference proteome</keyword>
<accession>Q5QZX5</accession>
<dbReference type="KEGG" id="ilo:IL0062"/>
<dbReference type="GeneID" id="41335208"/>
<sequence length="346" mass="37795">MKRCNLSRLAATLSPIVSVIALALSGLATTTTVLAAQSISVEQVSNYDLRPQAAVNVDNVAFAPVTGSYQTTPGSVLTLPNPFENAAVDYQVVDGQAVESGTLIAQLHGPSVEHFFHRVETLQEQYDVAAKQYQSKKKLYQNNAIAADEWQQFLTQYISLNDTLHEINVVLRRVKQTAEQSAQLIATEPGVWRTSSNGQQLGTLIAHARLAIVAEVPIEQAKRISSLNINGQKLRVSQREQTVRNGFVRIWSEPPQDINWTIGQRVNVVPQAAIENAYLLPASAIATLQDQPIIFSIENATINAVPIELLSLSGEHYFVQSTTPLNIIATHSVAALKVIAEDEEAQ</sequence>
<organism evidence="3 4">
    <name type="scientific">Idiomarina loihiensis (strain ATCC BAA-735 / DSM 15497 / L2-TR)</name>
    <dbReference type="NCBI Taxonomy" id="283942"/>
    <lineage>
        <taxon>Bacteria</taxon>
        <taxon>Pseudomonadati</taxon>
        <taxon>Pseudomonadota</taxon>
        <taxon>Gammaproteobacteria</taxon>
        <taxon>Alteromonadales</taxon>
        <taxon>Idiomarinaceae</taxon>
        <taxon>Idiomarina</taxon>
    </lineage>
</organism>
<evidence type="ECO:0000313" key="4">
    <source>
        <dbReference type="Proteomes" id="UP000001171"/>
    </source>
</evidence>
<dbReference type="EMBL" id="AE017340">
    <property type="protein sequence ID" value="AAV80905.1"/>
    <property type="molecule type" value="Genomic_DNA"/>
</dbReference>
<dbReference type="InterPro" id="IPR051909">
    <property type="entry name" value="MFP_Cation_Efflux"/>
</dbReference>
<keyword evidence="2" id="KW-0732">Signal</keyword>
<evidence type="ECO:0000256" key="2">
    <source>
        <dbReference type="SAM" id="SignalP"/>
    </source>
</evidence>
<dbReference type="Proteomes" id="UP000001171">
    <property type="component" value="Chromosome"/>
</dbReference>
<dbReference type="PANTHER" id="PTHR30097">
    <property type="entry name" value="CATION EFFLUX SYSTEM PROTEIN CUSB"/>
    <property type="match status" value="1"/>
</dbReference>
<protein>
    <submittedName>
        <fullName evidence="3">Membrane fusion-like protein</fullName>
    </submittedName>
</protein>
<dbReference type="GO" id="GO:0015679">
    <property type="term" value="P:plasma membrane copper ion transport"/>
    <property type="evidence" value="ECO:0007669"/>
    <property type="project" value="TreeGrafter"/>
</dbReference>
<dbReference type="AlphaFoldDB" id="Q5QZX5"/>
<evidence type="ECO:0000313" key="3">
    <source>
        <dbReference type="EMBL" id="AAV80905.1"/>
    </source>
</evidence>
<feature type="chain" id="PRO_5004261529" evidence="2">
    <location>
        <begin position="36"/>
        <end position="346"/>
    </location>
</feature>
<dbReference type="HOGENOM" id="CLU_801163_0_0_6"/>
<keyword evidence="1" id="KW-0813">Transport</keyword>
<dbReference type="PANTHER" id="PTHR30097:SF4">
    <property type="entry name" value="SLR6042 PROTEIN"/>
    <property type="match status" value="1"/>
</dbReference>
<dbReference type="STRING" id="283942.IL0062"/>
<gene>
    <name evidence="3" type="ordered locus">IL0062</name>
</gene>